<dbReference type="AlphaFoldDB" id="A0A813GBN5"/>
<proteinExistence type="predicted"/>
<organism evidence="2 3">
    <name type="scientific">Polarella glacialis</name>
    <name type="common">Dinoflagellate</name>
    <dbReference type="NCBI Taxonomy" id="89957"/>
    <lineage>
        <taxon>Eukaryota</taxon>
        <taxon>Sar</taxon>
        <taxon>Alveolata</taxon>
        <taxon>Dinophyceae</taxon>
        <taxon>Suessiales</taxon>
        <taxon>Suessiaceae</taxon>
        <taxon>Polarella</taxon>
    </lineage>
</organism>
<dbReference type="Proteomes" id="UP000654075">
    <property type="component" value="Unassembled WGS sequence"/>
</dbReference>
<keyword evidence="1" id="KW-0812">Transmembrane</keyword>
<keyword evidence="1" id="KW-1133">Transmembrane helix</keyword>
<evidence type="ECO:0000256" key="1">
    <source>
        <dbReference type="SAM" id="Phobius"/>
    </source>
</evidence>
<sequence length="124" mass="13816">MFLHFKHVRWHVFSRLGVVVVLLFAKVCLGARRDLLVLFSASSLVVVVVVVGVAVVVVPLLLLLLLLLLAGRQYIDGVACPARAGWVRPSTGWCCQRQCKLLATWMWMPPRTQIPPEDLNAAMK</sequence>
<keyword evidence="3" id="KW-1185">Reference proteome</keyword>
<dbReference type="EMBL" id="CAJNNV010028203">
    <property type="protein sequence ID" value="CAE8623624.1"/>
    <property type="molecule type" value="Genomic_DNA"/>
</dbReference>
<comment type="caution">
    <text evidence="2">The sequence shown here is derived from an EMBL/GenBank/DDBJ whole genome shotgun (WGS) entry which is preliminary data.</text>
</comment>
<accession>A0A813GBN5</accession>
<gene>
    <name evidence="2" type="ORF">PGLA1383_LOCUS40863</name>
</gene>
<feature type="transmembrane region" description="Helical" evidence="1">
    <location>
        <begin position="44"/>
        <end position="69"/>
    </location>
</feature>
<evidence type="ECO:0000313" key="2">
    <source>
        <dbReference type="EMBL" id="CAE8623624.1"/>
    </source>
</evidence>
<reference evidence="2" key="1">
    <citation type="submission" date="2021-02" db="EMBL/GenBank/DDBJ databases">
        <authorList>
            <person name="Dougan E. K."/>
            <person name="Rhodes N."/>
            <person name="Thang M."/>
            <person name="Chan C."/>
        </authorList>
    </citation>
    <scope>NUCLEOTIDE SEQUENCE</scope>
</reference>
<evidence type="ECO:0000313" key="3">
    <source>
        <dbReference type="Proteomes" id="UP000654075"/>
    </source>
</evidence>
<feature type="transmembrane region" description="Helical" evidence="1">
    <location>
        <begin position="12"/>
        <end position="32"/>
    </location>
</feature>
<keyword evidence="1" id="KW-0472">Membrane</keyword>
<name>A0A813GBN5_POLGL</name>
<protein>
    <submittedName>
        <fullName evidence="2">Uncharacterized protein</fullName>
    </submittedName>
</protein>